<dbReference type="HOGENOM" id="CLU_104661_0_0_6"/>
<dbReference type="GO" id="GO:0006265">
    <property type="term" value="P:DNA topological change"/>
    <property type="evidence" value="ECO:0007669"/>
    <property type="project" value="InterPro"/>
</dbReference>
<proteinExistence type="predicted"/>
<evidence type="ECO:0000259" key="1">
    <source>
        <dbReference type="Pfam" id="PF01396"/>
    </source>
</evidence>
<evidence type="ECO:0000313" key="2">
    <source>
        <dbReference type="EMBL" id="ADM42986.1"/>
    </source>
</evidence>
<organism evidence="2 3">
    <name type="scientific">Edwardsiella tarda (strain FL6-60)</name>
    <dbReference type="NCBI Taxonomy" id="718251"/>
    <lineage>
        <taxon>Bacteria</taxon>
        <taxon>Pseudomonadati</taxon>
        <taxon>Pseudomonadota</taxon>
        <taxon>Gammaproteobacteria</taxon>
        <taxon>Enterobacterales</taxon>
        <taxon>Hafniaceae</taxon>
        <taxon>Edwardsiella</taxon>
    </lineage>
</organism>
<feature type="domain" description="DNA topoisomerase type IA zn finger" evidence="1">
    <location>
        <begin position="155"/>
        <end position="176"/>
    </location>
</feature>
<dbReference type="KEGG" id="etd:ETAF_2884"/>
<dbReference type="PANTHER" id="PTHR42785:SF1">
    <property type="entry name" value="DNA TOPOISOMERASE"/>
    <property type="match status" value="1"/>
</dbReference>
<dbReference type="PANTHER" id="PTHR42785">
    <property type="entry name" value="DNA TOPOISOMERASE, TYPE IA, CORE"/>
    <property type="match status" value="1"/>
</dbReference>
<dbReference type="InterPro" id="IPR000380">
    <property type="entry name" value="Topo_IA"/>
</dbReference>
<dbReference type="SUPFAM" id="SSF57783">
    <property type="entry name" value="Zinc beta-ribbon"/>
    <property type="match status" value="2"/>
</dbReference>
<dbReference type="GO" id="GO:0003677">
    <property type="term" value="F:DNA binding"/>
    <property type="evidence" value="ECO:0007669"/>
    <property type="project" value="InterPro"/>
</dbReference>
<dbReference type="Proteomes" id="UP000002230">
    <property type="component" value="Chromosome"/>
</dbReference>
<feature type="domain" description="DNA topoisomerase type IA zn finger" evidence="1">
    <location>
        <begin position="72"/>
        <end position="108"/>
    </location>
</feature>
<feature type="domain" description="DNA topoisomerase type IA zn finger" evidence="1">
    <location>
        <begin position="25"/>
        <end position="60"/>
    </location>
</feature>
<dbReference type="GO" id="GO:0003917">
    <property type="term" value="F:DNA topoisomerase type I (single strand cut, ATP-independent) activity"/>
    <property type="evidence" value="ECO:0007669"/>
    <property type="project" value="InterPro"/>
</dbReference>
<reference evidence="2 3" key="2">
    <citation type="journal article" date="2011" name="BMC Immunol.">
        <title>Comparison of static immersion and intravenous injection systems for exposure of zebrafish embryos to the natural pathogen Edwardsiella tarda.</title>
        <authorList>
            <person name="van Soest J.J."/>
            <person name="Stockhammer O.W."/>
            <person name="Ordas A."/>
            <person name="Bloemberg G.V."/>
            <person name="Spaink H.P."/>
            <person name="Meijer A.H."/>
        </authorList>
    </citation>
    <scope>NUCLEOTIDE SEQUENCE [LARGE SCALE GENOMIC DNA]</scope>
    <source>
        <strain evidence="2 3">FL6-60</strain>
    </source>
</reference>
<keyword evidence="3" id="KW-1185">Reference proteome</keyword>
<sequence>MAGSFIERNKIMTQGALFGVKKSEPCPECGAELVIRSGKHGPFLGCSHYPACQYIRALKSADGHIVKVLEGQRCSQCGDVLVLRQGHYGMFIGCHGYPQCEHTEAIDKPDETRLACPQCGKGNLLQRRSRYGKTFYACERYPDCQFSVNLKPVAGVCPHCHYPLLVEKKSAGGVRRYCASKLCGKAVEPLDDTPTDQ</sequence>
<name>A0A0H3DYB2_EDWTF</name>
<dbReference type="Pfam" id="PF01396">
    <property type="entry name" value="Zn_ribbon_Top1"/>
    <property type="match status" value="4"/>
</dbReference>
<gene>
    <name evidence="2" type="ordered locus">ETAF_2884</name>
</gene>
<reference evidence="3" key="1">
    <citation type="submission" date="2010-08" db="EMBL/GenBank/DDBJ databases">
        <title>Genome comparisons of Edwardsiella bacteria analysed using deep sequencing technology.</title>
        <authorList>
            <person name="van Soest J.J."/>
            <person name="Henkel C.V."/>
            <person name="Jansen H.J."/>
            <person name="van den Hondel C.A.M.J.J."/>
            <person name="Bloemberg G.V."/>
            <person name="Meijer A.H."/>
            <person name="Spaink H.P."/>
        </authorList>
    </citation>
    <scope>NUCLEOTIDE SEQUENCE [LARGE SCALE GENOMIC DNA]</scope>
    <source>
        <strain evidence="3">FL6-60</strain>
    </source>
</reference>
<dbReference type="EMBL" id="CP002154">
    <property type="protein sequence ID" value="ADM42986.1"/>
    <property type="molecule type" value="Genomic_DNA"/>
</dbReference>
<dbReference type="Gene3D" id="3.30.65.10">
    <property type="entry name" value="Bacterial Topoisomerase I, domain 1"/>
    <property type="match status" value="3"/>
</dbReference>
<dbReference type="AlphaFoldDB" id="A0A0H3DYB2"/>
<dbReference type="GO" id="GO:0005694">
    <property type="term" value="C:chromosome"/>
    <property type="evidence" value="ECO:0007669"/>
    <property type="project" value="InterPro"/>
</dbReference>
<dbReference type="InterPro" id="IPR013498">
    <property type="entry name" value="Topo_IA_Znf"/>
</dbReference>
<accession>A0A0H3DYB2</accession>
<evidence type="ECO:0000313" key="3">
    <source>
        <dbReference type="Proteomes" id="UP000002230"/>
    </source>
</evidence>
<dbReference type="PATRIC" id="fig|718251.5.peg.3009"/>
<protein>
    <recommendedName>
        <fullName evidence="1">DNA topoisomerase type IA zn finger domain-containing protein</fullName>
    </recommendedName>
</protein>
<feature type="domain" description="DNA topoisomerase type IA zn finger" evidence="1">
    <location>
        <begin position="116"/>
        <end position="152"/>
    </location>
</feature>